<keyword evidence="6" id="KW-1185">Reference proteome</keyword>
<evidence type="ECO:0000313" key="5">
    <source>
        <dbReference type="EMBL" id="KAK3606799.1"/>
    </source>
</evidence>
<dbReference type="Pfam" id="PF02230">
    <property type="entry name" value="Abhydrolase_2"/>
    <property type="match status" value="1"/>
</dbReference>
<protein>
    <recommendedName>
        <fullName evidence="2">palmitoyl-protein hydrolase</fullName>
        <ecNumber evidence="2">3.1.2.22</ecNumber>
    </recommendedName>
</protein>
<dbReference type="EC" id="3.1.2.22" evidence="2"/>
<evidence type="ECO:0000256" key="1">
    <source>
        <dbReference type="ARBA" id="ARBA00006499"/>
    </source>
</evidence>
<dbReference type="Proteomes" id="UP001195483">
    <property type="component" value="Unassembled WGS sequence"/>
</dbReference>
<keyword evidence="3" id="KW-0378">Hydrolase</keyword>
<dbReference type="InterPro" id="IPR050565">
    <property type="entry name" value="LYPA1-2/EST-like"/>
</dbReference>
<proteinExistence type="inferred from homology"/>
<dbReference type="EMBL" id="JAEAOA010001141">
    <property type="protein sequence ID" value="KAK3606799.1"/>
    <property type="molecule type" value="Genomic_DNA"/>
</dbReference>
<feature type="domain" description="Phospholipase/carboxylesterase/thioesterase" evidence="4">
    <location>
        <begin position="13"/>
        <end position="196"/>
    </location>
</feature>
<reference evidence="5" key="1">
    <citation type="journal article" date="2021" name="Genome Biol. Evol.">
        <title>A High-Quality Reference Genome for a Parasitic Bivalve with Doubly Uniparental Inheritance (Bivalvia: Unionida).</title>
        <authorList>
            <person name="Smith C.H."/>
        </authorList>
    </citation>
    <scope>NUCLEOTIDE SEQUENCE</scope>
    <source>
        <strain evidence="5">CHS0354</strain>
    </source>
</reference>
<reference evidence="5" key="3">
    <citation type="submission" date="2023-05" db="EMBL/GenBank/DDBJ databases">
        <authorList>
            <person name="Smith C.H."/>
        </authorList>
    </citation>
    <scope>NUCLEOTIDE SEQUENCE</scope>
    <source>
        <strain evidence="5">CHS0354</strain>
        <tissue evidence="5">Mantle</tissue>
    </source>
</reference>
<dbReference type="GO" id="GO:0008474">
    <property type="term" value="F:palmitoyl-(protein) hydrolase activity"/>
    <property type="evidence" value="ECO:0007669"/>
    <property type="project" value="UniProtKB-EC"/>
</dbReference>
<dbReference type="Gene3D" id="3.40.50.1820">
    <property type="entry name" value="alpha/beta hydrolase"/>
    <property type="match status" value="1"/>
</dbReference>
<dbReference type="AlphaFoldDB" id="A0AAE0TBH6"/>
<evidence type="ECO:0000256" key="2">
    <source>
        <dbReference type="ARBA" id="ARBA00012423"/>
    </source>
</evidence>
<comment type="similarity">
    <text evidence="1">Belongs to the AB hydrolase superfamily. AB hydrolase 2 family.</text>
</comment>
<dbReference type="SUPFAM" id="SSF53474">
    <property type="entry name" value="alpha/beta-Hydrolases"/>
    <property type="match status" value="1"/>
</dbReference>
<gene>
    <name evidence="5" type="ORF">CHS0354_018393</name>
</gene>
<reference evidence="5" key="2">
    <citation type="journal article" date="2021" name="Genome Biol. Evol.">
        <title>Developing a high-quality reference genome for a parasitic bivalve with doubly uniparental inheritance (Bivalvia: Unionida).</title>
        <authorList>
            <person name="Smith C.H."/>
        </authorList>
    </citation>
    <scope>NUCLEOTIDE SEQUENCE</scope>
    <source>
        <strain evidence="5">CHS0354</strain>
        <tissue evidence="5">Mantle</tissue>
    </source>
</reference>
<dbReference type="PANTHER" id="PTHR10655">
    <property type="entry name" value="LYSOPHOSPHOLIPASE-RELATED"/>
    <property type="match status" value="1"/>
</dbReference>
<name>A0AAE0TBH6_9BIVA</name>
<evidence type="ECO:0000256" key="3">
    <source>
        <dbReference type="ARBA" id="ARBA00022801"/>
    </source>
</evidence>
<evidence type="ECO:0000259" key="4">
    <source>
        <dbReference type="Pfam" id="PF02230"/>
    </source>
</evidence>
<comment type="caution">
    <text evidence="5">The sequence shown here is derived from an EMBL/GenBank/DDBJ whole genome shotgun (WGS) entry which is preliminary data.</text>
</comment>
<sequence length="256" mass="27922">MTELKPLEYITVETGTNPKYTVIWLHGLGADGHDFEGIVPELGLPAERSFRFIFPHAPVIPVTINGGYQMRAWYDILKMDFRREVDGRTIQHSCQLVKNLIESQIETGTQSEHICLAGFSQGGVIAAQLGVTLPYRIAGVICLSSYVADTGRIMPAVQSANAKTPFFFAHGEEDNVVPFELGQEGADFLTNRATGESTLTEQAEFQSGKGSTLSRVSEKIPDSAVALHVDAGYRRPAYRVRGYGAPALLDICGVCL</sequence>
<accession>A0AAE0TBH6</accession>
<dbReference type="InterPro" id="IPR003140">
    <property type="entry name" value="PLipase/COase/thioEstase"/>
</dbReference>
<dbReference type="PANTHER" id="PTHR10655:SF17">
    <property type="entry name" value="LYSOPHOSPHOLIPASE-LIKE PROTEIN 1"/>
    <property type="match status" value="1"/>
</dbReference>
<evidence type="ECO:0000313" key="6">
    <source>
        <dbReference type="Proteomes" id="UP001195483"/>
    </source>
</evidence>
<dbReference type="InterPro" id="IPR029058">
    <property type="entry name" value="AB_hydrolase_fold"/>
</dbReference>
<organism evidence="5 6">
    <name type="scientific">Potamilus streckersoni</name>
    <dbReference type="NCBI Taxonomy" id="2493646"/>
    <lineage>
        <taxon>Eukaryota</taxon>
        <taxon>Metazoa</taxon>
        <taxon>Spiralia</taxon>
        <taxon>Lophotrochozoa</taxon>
        <taxon>Mollusca</taxon>
        <taxon>Bivalvia</taxon>
        <taxon>Autobranchia</taxon>
        <taxon>Heteroconchia</taxon>
        <taxon>Palaeoheterodonta</taxon>
        <taxon>Unionida</taxon>
        <taxon>Unionoidea</taxon>
        <taxon>Unionidae</taxon>
        <taxon>Ambleminae</taxon>
        <taxon>Lampsilini</taxon>
        <taxon>Potamilus</taxon>
    </lineage>
</organism>